<keyword evidence="8" id="KW-0808">Transferase</keyword>
<gene>
    <name evidence="8" type="ORF">CL6EHI_135730</name>
</gene>
<dbReference type="PRINTS" id="PR00109">
    <property type="entry name" value="TYRKINASE"/>
</dbReference>
<reference evidence="8 9" key="1">
    <citation type="submission" date="2016-05" db="EMBL/GenBank/DDBJ databases">
        <title>First whole genome sequencing of Entamoeba histolytica HM1:IMSS-clone-6.</title>
        <authorList>
            <person name="Mukherjee Avik.K."/>
            <person name="Izumyama S."/>
            <person name="Nakada-Tsukui K."/>
            <person name="Nozaki T."/>
        </authorList>
    </citation>
    <scope>NUCLEOTIDE SEQUENCE [LARGE SCALE GENOMIC DNA]</scope>
    <source>
        <strain evidence="8 9">HM1:IMSS clone 6</strain>
    </source>
</reference>
<dbReference type="VEuPathDB" id="AmoebaDB:KM1_058010"/>
<keyword evidence="8" id="KW-0418">Kinase</keyword>
<keyword evidence="5" id="KW-1133">Transmembrane helix</keyword>
<sequence>MVITSVTPLINIFFFICLTNGCQCIIYSNTQKLDKECSYSGDGCDYILYGDWETKFQGNNILSFGNLFVYSSVTITSQYFMTFTSLQLNSNVLLTVNGNIQIKGTITINKGAKIIANGQWHLLGSMVIYPNNDNVPLFEGWRCNNLQLDKKMFNIIIPTSFNGCIDIFSLIDSSVLNNDSSSNDYKSTDFPILENTLQLVSNQRLIRYCSSSISFDYSVKCYMNGTIYKSSLSLSDYSYPFTFPHCPCEELNKECSLIIDVDYANFQFINLPNTNIYSSHSLIILSLIKIKELYFYCIKCSIKIQIIKECNFIQFGNKLQLSDLYSSSFLNVKFTYNYTSLINTISIDNFFKRGQATLTISDNAVVESILSLNNINLTIESLKEVIILVQSINSSIKSISGRYVLITNTDMTVNQNQSINNCHVIECIDEICYCLICFEKYKLMNKMCIEEGVIPSGFDLVQSIYSNCIWDLFNVKTNERVCILCDSGYILHEGNCLIESDCLVAIVNRCVQCSFGYLNTSFKCQECNDNNCEFCTNTKCLECLFHSYINQEECVFDSNKQNKFECKDGYYLSFNKCISCLSFDSHCILCEKERCKRCENGYFISDGKCVLEQNCNVIQNGICQGCIENKILDINHHCVEPINNCILYNRNECIKCEDLMYFDGISCIFRDEHCQQYYQGMPCRRCEDTYYLTKQNTCHICEKCQTCLSETYCLTCNSTSFLSNHKCRSNDELIGKCSIFTPIGGCSLCKDGYFLNEFDCIKCPIECKTCFYEHCLTCADDYYQHYNGSCLSKNTLQGCAVEITQFGCTQCKDGFFRDVNTCEQCNGTCRTCNEYNECTSCNEELVFSRSRCISLEGIDHCKIILQSKCQKCTFWYRPSDDGTYCSSYIEWWLIILMILFILCLFVLILIVFYCIINRYQHFLVQHHQHLHCTLFKIKESSINFKYRINKWIQCNCDILLLEGHDIVIKVQQPCVSYFYLGNFSSSLIKIQIVLNKKNGKFLIKIDPAIILLKKGEACKFKLTVTPLCSSKLNNKITIVCQSINSGKEEVGYLKFKGETEITTKLDIDEIIFDNKIGEGTSGVVFKGRFREHIVAIKDMKDRSYNIKIKEEFEKEVSMLDKFRSDYIIYFYGSVLFKNKRYLITEYAEYGSIRNLFSLKKEVIPIKLRIKFMIDAANGIQYLHVNGILHRDIKPDNILVLFLSEDVQINCKLTDFGSSRNINTLMTNITFTKGIGTPVYMAPELLTKEYYKKEADIYSFAITMYECFKWGEAYDKEKFVYIWNIAEFVISGKRLQQVNEMPDSVYKLICDCWKQNPKDRLVIEQVLDRLQLLYKVK</sequence>
<dbReference type="SMART" id="SM00261">
    <property type="entry name" value="FU"/>
    <property type="match status" value="5"/>
</dbReference>
<dbReference type="SUPFAM" id="SSF57184">
    <property type="entry name" value="Growth factor receptor domain"/>
    <property type="match status" value="2"/>
</dbReference>
<evidence type="ECO:0000256" key="6">
    <source>
        <dbReference type="SAM" id="SignalP"/>
    </source>
</evidence>
<dbReference type="OMA" id="CNIMHKW"/>
<evidence type="ECO:0000256" key="1">
    <source>
        <dbReference type="ARBA" id="ARBA00022527"/>
    </source>
</evidence>
<dbReference type="InterPro" id="IPR006212">
    <property type="entry name" value="Furin_repeat"/>
</dbReference>
<dbReference type="InterPro" id="IPR001245">
    <property type="entry name" value="Ser-Thr/Tyr_kinase_cat_dom"/>
</dbReference>
<dbReference type="GO" id="GO:0005524">
    <property type="term" value="F:ATP binding"/>
    <property type="evidence" value="ECO:0007669"/>
    <property type="project" value="UniProtKB-UniRule"/>
</dbReference>
<dbReference type="InterPro" id="IPR053215">
    <property type="entry name" value="TKL_Ser/Thr_kinase"/>
</dbReference>
<keyword evidence="5" id="KW-0812">Transmembrane</keyword>
<dbReference type="GO" id="GO:0004674">
    <property type="term" value="F:protein serine/threonine kinase activity"/>
    <property type="evidence" value="ECO:0007669"/>
    <property type="project" value="UniProtKB-KW"/>
</dbReference>
<proteinExistence type="predicted"/>
<dbReference type="InterPro" id="IPR000719">
    <property type="entry name" value="Prot_kinase_dom"/>
</dbReference>
<feature type="domain" description="Protein kinase" evidence="7">
    <location>
        <begin position="1070"/>
        <end position="1332"/>
    </location>
</feature>
<keyword evidence="2 4" id="KW-0547">Nucleotide-binding</keyword>
<comment type="caution">
    <text evidence="8">The sequence shown here is derived from an EMBL/GenBank/DDBJ whole genome shotgun (WGS) entry which is preliminary data.</text>
</comment>
<evidence type="ECO:0000313" key="9">
    <source>
        <dbReference type="Proteomes" id="UP000078387"/>
    </source>
</evidence>
<dbReference type="PROSITE" id="PS50011">
    <property type="entry name" value="PROTEIN_KINASE_DOM"/>
    <property type="match status" value="1"/>
</dbReference>
<evidence type="ECO:0000256" key="5">
    <source>
        <dbReference type="SAM" id="Phobius"/>
    </source>
</evidence>
<dbReference type="VEuPathDB" id="AmoebaDB:EHI8A_023690"/>
<dbReference type="VEuPathDB" id="AmoebaDB:EHI5A_049250"/>
<dbReference type="PANTHER" id="PTHR45756">
    <property type="entry name" value="PALMITOYLTRANSFERASE"/>
    <property type="match status" value="1"/>
</dbReference>
<name>A0A5K1U2V7_ENTHI</name>
<dbReference type="VEuPathDB" id="AmoebaDB:EHI_135730"/>
<keyword evidence="5" id="KW-0472">Membrane</keyword>
<protein>
    <submittedName>
        <fullName evidence="8">Tyrosine kinase putative</fullName>
    </submittedName>
</protein>
<feature type="chain" id="PRO_5023818711" evidence="6">
    <location>
        <begin position="25"/>
        <end position="1336"/>
    </location>
</feature>
<organism evidence="8 9">
    <name type="scientific">Entamoeba histolytica</name>
    <dbReference type="NCBI Taxonomy" id="5759"/>
    <lineage>
        <taxon>Eukaryota</taxon>
        <taxon>Amoebozoa</taxon>
        <taxon>Evosea</taxon>
        <taxon>Archamoebae</taxon>
        <taxon>Mastigamoebida</taxon>
        <taxon>Entamoebidae</taxon>
        <taxon>Entamoeba</taxon>
    </lineage>
</organism>
<dbReference type="Pfam" id="PF00069">
    <property type="entry name" value="Pkinase"/>
    <property type="match status" value="1"/>
</dbReference>
<keyword evidence="3 4" id="KW-0067">ATP-binding</keyword>
<feature type="transmembrane region" description="Helical" evidence="5">
    <location>
        <begin position="891"/>
        <end position="916"/>
    </location>
</feature>
<feature type="binding site" evidence="4">
    <location>
        <position position="1097"/>
    </location>
    <ligand>
        <name>ATP</name>
        <dbReference type="ChEBI" id="CHEBI:30616"/>
    </ligand>
</feature>
<dbReference type="Gene3D" id="3.30.200.20">
    <property type="entry name" value="Phosphorylase Kinase, domain 1"/>
    <property type="match status" value="1"/>
</dbReference>
<dbReference type="InterPro" id="IPR008271">
    <property type="entry name" value="Ser/Thr_kinase_AS"/>
</dbReference>
<dbReference type="InterPro" id="IPR017441">
    <property type="entry name" value="Protein_kinase_ATP_BS"/>
</dbReference>
<dbReference type="PROSITE" id="PS00108">
    <property type="entry name" value="PROTEIN_KINASE_ST"/>
    <property type="match status" value="1"/>
</dbReference>
<evidence type="ECO:0000256" key="4">
    <source>
        <dbReference type="PROSITE-ProRule" id="PRU10141"/>
    </source>
</evidence>
<accession>A0A5K1U2V7</accession>
<dbReference type="VEuPathDB" id="AmoebaDB:EHI7A_036590"/>
<dbReference type="Proteomes" id="UP000078387">
    <property type="component" value="Unassembled WGS sequence"/>
</dbReference>
<feature type="signal peptide" evidence="6">
    <location>
        <begin position="1"/>
        <end position="24"/>
    </location>
</feature>
<evidence type="ECO:0000256" key="2">
    <source>
        <dbReference type="ARBA" id="ARBA00022741"/>
    </source>
</evidence>
<dbReference type="Gene3D" id="1.10.510.10">
    <property type="entry name" value="Transferase(Phosphotransferase) domain 1"/>
    <property type="match status" value="1"/>
</dbReference>
<dbReference type="PANTHER" id="PTHR45756:SF1">
    <property type="entry name" value="PROTEIN KINASE DOMAIN CONTAINING PROTEIN"/>
    <property type="match status" value="1"/>
</dbReference>
<dbReference type="InterPro" id="IPR011009">
    <property type="entry name" value="Kinase-like_dom_sf"/>
</dbReference>
<dbReference type="SMART" id="SM00220">
    <property type="entry name" value="S_TKc"/>
    <property type="match status" value="1"/>
</dbReference>
<evidence type="ECO:0000259" key="7">
    <source>
        <dbReference type="PROSITE" id="PS50011"/>
    </source>
</evidence>
<keyword evidence="1" id="KW-0723">Serine/threonine-protein kinase</keyword>
<dbReference type="EMBL" id="BDEQ01000001">
    <property type="protein sequence ID" value="GAT98183.1"/>
    <property type="molecule type" value="Genomic_DNA"/>
</dbReference>
<dbReference type="InterPro" id="IPR009030">
    <property type="entry name" value="Growth_fac_rcpt_cys_sf"/>
</dbReference>
<evidence type="ECO:0000256" key="3">
    <source>
        <dbReference type="ARBA" id="ARBA00022840"/>
    </source>
</evidence>
<dbReference type="PROSITE" id="PS00107">
    <property type="entry name" value="PROTEIN_KINASE_ATP"/>
    <property type="match status" value="1"/>
</dbReference>
<keyword evidence="6" id="KW-0732">Signal</keyword>
<dbReference type="SUPFAM" id="SSF56112">
    <property type="entry name" value="Protein kinase-like (PK-like)"/>
    <property type="match status" value="1"/>
</dbReference>
<evidence type="ECO:0000313" key="8">
    <source>
        <dbReference type="EMBL" id="GAT98183.1"/>
    </source>
</evidence>